<feature type="region of interest" description="Disordered" evidence="1">
    <location>
        <begin position="1"/>
        <end position="20"/>
    </location>
</feature>
<name>A0ABW4X5S9_9ACTN</name>
<sequence length="136" mass="14788">MAGRILGARSRGRGPRPRRDETTYYATDAVVRQEPFALYWPEMRVWWLVALVLGSVLGPAGAGIRRSGVVGLVAGLVGAAVEMIWLPRWPVDPDAALEPVRWAVWAAAAVAAGLVLRRFLVGARPRPVRRTGVLPT</sequence>
<evidence type="ECO:0000313" key="3">
    <source>
        <dbReference type="EMBL" id="MFD2090662.1"/>
    </source>
</evidence>
<feature type="transmembrane region" description="Helical" evidence="2">
    <location>
        <begin position="45"/>
        <end position="62"/>
    </location>
</feature>
<dbReference type="RefSeq" id="WP_376871877.1">
    <property type="nucleotide sequence ID" value="NZ_JBHUHP010000002.1"/>
</dbReference>
<evidence type="ECO:0000313" key="4">
    <source>
        <dbReference type="Proteomes" id="UP001597402"/>
    </source>
</evidence>
<evidence type="ECO:0008006" key="5">
    <source>
        <dbReference type="Google" id="ProtNLM"/>
    </source>
</evidence>
<comment type="caution">
    <text evidence="3">The sequence shown here is derived from an EMBL/GenBank/DDBJ whole genome shotgun (WGS) entry which is preliminary data.</text>
</comment>
<keyword evidence="4" id="KW-1185">Reference proteome</keyword>
<organism evidence="3 4">
    <name type="scientific">Blastococcus deserti</name>
    <dbReference type="NCBI Taxonomy" id="2259033"/>
    <lineage>
        <taxon>Bacteria</taxon>
        <taxon>Bacillati</taxon>
        <taxon>Actinomycetota</taxon>
        <taxon>Actinomycetes</taxon>
        <taxon>Geodermatophilales</taxon>
        <taxon>Geodermatophilaceae</taxon>
        <taxon>Blastococcus</taxon>
    </lineage>
</organism>
<keyword evidence="2" id="KW-0472">Membrane</keyword>
<dbReference type="EMBL" id="JBHUHP010000002">
    <property type="protein sequence ID" value="MFD2090662.1"/>
    <property type="molecule type" value="Genomic_DNA"/>
</dbReference>
<protein>
    <recommendedName>
        <fullName evidence="5">MYXO-CTERM domain-containing protein</fullName>
    </recommendedName>
</protein>
<evidence type="ECO:0000256" key="2">
    <source>
        <dbReference type="SAM" id="Phobius"/>
    </source>
</evidence>
<keyword evidence="2" id="KW-1133">Transmembrane helix</keyword>
<gene>
    <name evidence="3" type="ORF">ACFSHS_03665</name>
</gene>
<accession>A0ABW4X5S9</accession>
<dbReference type="Proteomes" id="UP001597402">
    <property type="component" value="Unassembled WGS sequence"/>
</dbReference>
<feature type="transmembrane region" description="Helical" evidence="2">
    <location>
        <begin position="69"/>
        <end position="87"/>
    </location>
</feature>
<keyword evidence="2" id="KW-0812">Transmembrane</keyword>
<evidence type="ECO:0000256" key="1">
    <source>
        <dbReference type="SAM" id="MobiDB-lite"/>
    </source>
</evidence>
<feature type="transmembrane region" description="Helical" evidence="2">
    <location>
        <begin position="102"/>
        <end position="120"/>
    </location>
</feature>
<reference evidence="4" key="1">
    <citation type="journal article" date="2019" name="Int. J. Syst. Evol. Microbiol.">
        <title>The Global Catalogue of Microorganisms (GCM) 10K type strain sequencing project: providing services to taxonomists for standard genome sequencing and annotation.</title>
        <authorList>
            <consortium name="The Broad Institute Genomics Platform"/>
            <consortium name="The Broad Institute Genome Sequencing Center for Infectious Disease"/>
            <person name="Wu L."/>
            <person name="Ma J."/>
        </authorList>
    </citation>
    <scope>NUCLEOTIDE SEQUENCE [LARGE SCALE GENOMIC DNA]</scope>
    <source>
        <strain evidence="4">JCM 3338</strain>
    </source>
</reference>
<proteinExistence type="predicted"/>